<evidence type="ECO:0000313" key="2">
    <source>
        <dbReference type="EMBL" id="WVX66627.1"/>
    </source>
</evidence>
<dbReference type="CDD" id="cd24054">
    <property type="entry name" value="ASKHA_NBD_AaPPX-GppA_MtPPX2-like"/>
    <property type="match status" value="1"/>
</dbReference>
<gene>
    <name evidence="2" type="ORF">Bealeia1_00806</name>
</gene>
<dbReference type="SUPFAM" id="SSF53067">
    <property type="entry name" value="Actin-like ATPase domain"/>
    <property type="match status" value="2"/>
</dbReference>
<accession>A0ABZ2C2F6</accession>
<dbReference type="Gene3D" id="3.30.420.40">
    <property type="match status" value="1"/>
</dbReference>
<proteinExistence type="predicted"/>
<feature type="domain" description="Ppx/GppA phosphatase N-terminal" evidence="1">
    <location>
        <begin position="25"/>
        <end position="323"/>
    </location>
</feature>
<protein>
    <submittedName>
        <fullName evidence="2">Ppx/GppA family phosphatase</fullName>
    </submittedName>
</protein>
<dbReference type="Proteomes" id="UP001330434">
    <property type="component" value="Chromosome"/>
</dbReference>
<dbReference type="Pfam" id="PF02541">
    <property type="entry name" value="Ppx-GppA"/>
    <property type="match status" value="1"/>
</dbReference>
<dbReference type="InterPro" id="IPR003695">
    <property type="entry name" value="Ppx_GppA_N"/>
</dbReference>
<dbReference type="Gene3D" id="3.30.420.150">
    <property type="entry name" value="Exopolyphosphatase. Domain 2"/>
    <property type="match status" value="1"/>
</dbReference>
<reference evidence="2 3" key="1">
    <citation type="journal article" date="2024" name="Environ. Microbiol.">
        <title>Novel evolutionary insights on the interactions of the Holosporales (Alphaproteobacteria) with eukaryotic hosts from comparative genomics.</title>
        <authorList>
            <person name="Giovannini M."/>
            <person name="Petroni G."/>
            <person name="Castelli M."/>
        </authorList>
    </citation>
    <scope>NUCLEOTIDE SEQUENCE [LARGE SCALE GENOMIC DNA]</scope>
    <source>
        <strain evidence="2 3">US_Bl 15I1</strain>
    </source>
</reference>
<evidence type="ECO:0000313" key="3">
    <source>
        <dbReference type="Proteomes" id="UP001330434"/>
    </source>
</evidence>
<keyword evidence="3" id="KW-1185">Reference proteome</keyword>
<organism evidence="2 3">
    <name type="scientific">Candidatus Bealeia paramacronuclearis</name>
    <dbReference type="NCBI Taxonomy" id="1921001"/>
    <lineage>
        <taxon>Bacteria</taxon>
        <taxon>Pseudomonadati</taxon>
        <taxon>Pseudomonadota</taxon>
        <taxon>Alphaproteobacteria</taxon>
        <taxon>Holosporales</taxon>
        <taxon>Holosporaceae</taxon>
        <taxon>Candidatus Bealeia</taxon>
    </lineage>
</organism>
<evidence type="ECO:0000259" key="1">
    <source>
        <dbReference type="Pfam" id="PF02541"/>
    </source>
</evidence>
<dbReference type="PANTHER" id="PTHR30005:SF0">
    <property type="entry name" value="RETROGRADE REGULATION PROTEIN 2"/>
    <property type="match status" value="1"/>
</dbReference>
<dbReference type="EMBL" id="CP133270">
    <property type="protein sequence ID" value="WVX66627.1"/>
    <property type="molecule type" value="Genomic_DNA"/>
</dbReference>
<dbReference type="RefSeq" id="WP_331255477.1">
    <property type="nucleotide sequence ID" value="NZ_CP133270.1"/>
</dbReference>
<dbReference type="InterPro" id="IPR043129">
    <property type="entry name" value="ATPase_NBD"/>
</dbReference>
<name>A0ABZ2C2F6_9PROT</name>
<dbReference type="InterPro" id="IPR050273">
    <property type="entry name" value="GppA/Ppx_hydrolase"/>
</dbReference>
<sequence>MNDKLENKGPLVAAIDLGTNTCRLLIAQKTEATLVPVEIFTRIVRLGDELVTYKRISNVARGRAVDALSECAKRLEKYSVSALRCVATAACRDALNRDAFVQEIREKTGLPLEVISTQEEARLAMMSCADQLTQCTRYALIFDIGGGSTELAWVELIPGSVPQVIDSVSIPFGVVTVAEAIRGEPDEHEFQAKVRRAMAKETKAFADRCHVHPHLRKQAIQMIGTSGTLTTLAAIYKNLDHYDRAQVHGMVLNQKELQSLIYKVSRMTLHERLLHPCIGPQRADLIMGGVVIFQGIYDIFGINEVKVVDRGLREGIIFDLFLKTQGGVAA</sequence>
<dbReference type="PANTHER" id="PTHR30005">
    <property type="entry name" value="EXOPOLYPHOSPHATASE"/>
    <property type="match status" value="1"/>
</dbReference>